<comment type="caution">
    <text evidence="10">The sequence shown here is derived from an EMBL/GenBank/DDBJ whole genome shotgun (WGS) entry which is preliminary data.</text>
</comment>
<dbReference type="SUPFAM" id="SSF46689">
    <property type="entry name" value="Homeodomain-like"/>
    <property type="match status" value="2"/>
</dbReference>
<feature type="compositionally biased region" description="Basic and acidic residues" evidence="6">
    <location>
        <begin position="189"/>
        <end position="203"/>
    </location>
</feature>
<keyword evidence="4" id="KW-0804">Transcription</keyword>
<evidence type="ECO:0000256" key="2">
    <source>
        <dbReference type="ARBA" id="ARBA00023015"/>
    </source>
</evidence>
<keyword evidence="1" id="KW-0677">Repeat</keyword>
<feature type="compositionally biased region" description="Low complexity" evidence="6">
    <location>
        <begin position="313"/>
        <end position="322"/>
    </location>
</feature>
<dbReference type="OrthoDB" id="2143914at2759"/>
<dbReference type="InterPro" id="IPR017884">
    <property type="entry name" value="SANT_dom"/>
</dbReference>
<dbReference type="FunFam" id="1.10.10.60:FF:000010">
    <property type="entry name" value="Transcriptional activator Myb isoform A"/>
    <property type="match status" value="1"/>
</dbReference>
<reference evidence="10 11" key="1">
    <citation type="submission" date="2017-12" db="EMBL/GenBank/DDBJ databases">
        <title>Sequencing, de novo assembly and annotation of complete genome of a new Thraustochytrid species, strain FCC1311.</title>
        <authorList>
            <person name="Sedici K."/>
            <person name="Godart F."/>
            <person name="Aiese Cigliano R."/>
            <person name="Sanseverino W."/>
            <person name="Barakat M."/>
            <person name="Ortet P."/>
            <person name="Marechal E."/>
            <person name="Cagnac O."/>
            <person name="Amato A."/>
        </authorList>
    </citation>
    <scope>NUCLEOTIDE SEQUENCE [LARGE SCALE GENOMIC DNA]</scope>
</reference>
<dbReference type="InParanoid" id="A0A2R5GEI0"/>
<dbReference type="GO" id="GO:0000978">
    <property type="term" value="F:RNA polymerase II cis-regulatory region sequence-specific DNA binding"/>
    <property type="evidence" value="ECO:0007669"/>
    <property type="project" value="TreeGrafter"/>
</dbReference>
<dbReference type="InterPro" id="IPR001005">
    <property type="entry name" value="SANT/Myb"/>
</dbReference>
<feature type="region of interest" description="Disordered" evidence="6">
    <location>
        <begin position="573"/>
        <end position="593"/>
    </location>
</feature>
<keyword evidence="5" id="KW-0539">Nucleus</keyword>
<evidence type="ECO:0000256" key="6">
    <source>
        <dbReference type="SAM" id="MobiDB-lite"/>
    </source>
</evidence>
<dbReference type="PANTHER" id="PTHR46621:SF1">
    <property type="entry name" value="SNRNA-ACTIVATING PROTEIN COMPLEX SUBUNIT 4"/>
    <property type="match status" value="1"/>
</dbReference>
<dbReference type="SUPFAM" id="SSF81995">
    <property type="entry name" value="beta-sandwich domain of Sec23/24"/>
    <property type="match status" value="1"/>
</dbReference>
<evidence type="ECO:0000256" key="4">
    <source>
        <dbReference type="ARBA" id="ARBA00023163"/>
    </source>
</evidence>
<feature type="domain" description="Myb-like" evidence="7">
    <location>
        <begin position="525"/>
        <end position="563"/>
    </location>
</feature>
<keyword evidence="11" id="KW-1185">Reference proteome</keyword>
<dbReference type="Proteomes" id="UP000241890">
    <property type="component" value="Unassembled WGS sequence"/>
</dbReference>
<proteinExistence type="predicted"/>
<evidence type="ECO:0000259" key="8">
    <source>
        <dbReference type="PROSITE" id="PS51293"/>
    </source>
</evidence>
<dbReference type="SMART" id="SM00717">
    <property type="entry name" value="SANT"/>
    <property type="match status" value="3"/>
</dbReference>
<accession>A0A2R5GEI0</accession>
<dbReference type="PROSITE" id="PS51294">
    <property type="entry name" value="HTH_MYB"/>
    <property type="match status" value="3"/>
</dbReference>
<feature type="domain" description="Myb-like" evidence="7">
    <location>
        <begin position="418"/>
        <end position="465"/>
    </location>
</feature>
<evidence type="ECO:0000259" key="9">
    <source>
        <dbReference type="PROSITE" id="PS51294"/>
    </source>
</evidence>
<organism evidence="10 11">
    <name type="scientific">Hondaea fermentalgiana</name>
    <dbReference type="NCBI Taxonomy" id="2315210"/>
    <lineage>
        <taxon>Eukaryota</taxon>
        <taxon>Sar</taxon>
        <taxon>Stramenopiles</taxon>
        <taxon>Bigyra</taxon>
        <taxon>Labyrinthulomycetes</taxon>
        <taxon>Thraustochytrida</taxon>
        <taxon>Thraustochytriidae</taxon>
        <taxon>Hondaea</taxon>
    </lineage>
</organism>
<gene>
    <name evidence="10" type="ORF">FCC1311_055542</name>
</gene>
<dbReference type="InterPro" id="IPR051575">
    <property type="entry name" value="Myb-like_DNA-bd"/>
</dbReference>
<dbReference type="PROSITE" id="PS51293">
    <property type="entry name" value="SANT"/>
    <property type="match status" value="1"/>
</dbReference>
<dbReference type="Gene3D" id="1.10.10.60">
    <property type="entry name" value="Homeodomain-like"/>
    <property type="match status" value="3"/>
</dbReference>
<dbReference type="CDD" id="cd00167">
    <property type="entry name" value="SANT"/>
    <property type="match status" value="3"/>
</dbReference>
<dbReference type="Pfam" id="PF13921">
    <property type="entry name" value="Myb_DNA-bind_6"/>
    <property type="match status" value="1"/>
</dbReference>
<keyword evidence="2" id="KW-0805">Transcription regulation</keyword>
<name>A0A2R5GEI0_9STRA</name>
<feature type="compositionally biased region" description="Polar residues" evidence="6">
    <location>
        <begin position="38"/>
        <end position="48"/>
    </location>
</feature>
<sequence length="593" mass="64858">MSKRLGTFAAGSDLSLVVPDMKMQIDPRQQAAFAKGANNATEQEQSEPLSAPPGKGRPPLMRQSSSKRKLGNQEGTLAERGRSRKRSTTVRSLQVVRVPSLEISSGSSENEYDSDEDDESDVSDEHDGALSFGGSSSATTATATSSIDSAAHFHPGQHMHSKGAATRQGPALDPLTIQSPLSPGASDADEGHALHSHEDDISSRRSSTFSICNGLDTVFIGNSDDTTPAYSLRGTFDWDSSQHDSGAETEAKLSMLDLSSDMNAMQYTNSQEQDNTWSSEADAMWAASQMLAPENIEEVVNCNRALSDSVLPPSAYGSSSGPYHHHSSIQIPPVPASRAFNPQQQQQQQQQQGPMYPPMMAPQHMPFMPLMPHAQGQQPDNFGSAAAAGAAAAAAAHDAMRVKEKTTRALSGSKICFRRLWTPEEDALLITLVKKYGLGHWSDISHHFNNSKSPNQCSQRWHKALDPSIKKGKWTKEEDDALVAAVEECGKHWREIARHIPGRTGKQCRDRYTSRLDPSIQNDAPWTAVEEQTILEAHKRLGNKWAAIQRLVPHRSWYSVKWRISILRKQERNSKKGAAVKQEKKADAVAAAK</sequence>
<dbReference type="EMBL" id="BEYU01000056">
    <property type="protein sequence ID" value="GBG29332.1"/>
    <property type="molecule type" value="Genomic_DNA"/>
</dbReference>
<dbReference type="Pfam" id="PF00249">
    <property type="entry name" value="Myb_DNA-binding"/>
    <property type="match status" value="1"/>
</dbReference>
<evidence type="ECO:0000256" key="1">
    <source>
        <dbReference type="ARBA" id="ARBA00022737"/>
    </source>
</evidence>
<keyword evidence="3" id="KW-0238">DNA-binding</keyword>
<feature type="domain" description="HTH myb-type" evidence="9">
    <location>
        <begin position="525"/>
        <end position="572"/>
    </location>
</feature>
<feature type="region of interest" description="Disordered" evidence="6">
    <location>
        <begin position="313"/>
        <end position="364"/>
    </location>
</feature>
<feature type="compositionally biased region" description="Low complexity" evidence="6">
    <location>
        <begin position="135"/>
        <end position="150"/>
    </location>
</feature>
<feature type="compositionally biased region" description="Low complexity" evidence="6">
    <location>
        <begin position="343"/>
        <end position="352"/>
    </location>
</feature>
<feature type="domain" description="SANT" evidence="8">
    <location>
        <begin position="469"/>
        <end position="512"/>
    </location>
</feature>
<feature type="domain" description="HTH myb-type" evidence="9">
    <location>
        <begin position="466"/>
        <end position="520"/>
    </location>
</feature>
<feature type="domain" description="Myb-like" evidence="7">
    <location>
        <begin position="466"/>
        <end position="516"/>
    </location>
</feature>
<protein>
    <submittedName>
        <fullName evidence="10">Transcription factor MYB3R-1</fullName>
    </submittedName>
</protein>
<dbReference type="InterPro" id="IPR009057">
    <property type="entry name" value="Homeodomain-like_sf"/>
</dbReference>
<dbReference type="InterPro" id="IPR017930">
    <property type="entry name" value="Myb_dom"/>
</dbReference>
<evidence type="ECO:0000313" key="11">
    <source>
        <dbReference type="Proteomes" id="UP000241890"/>
    </source>
</evidence>
<evidence type="ECO:0000259" key="7">
    <source>
        <dbReference type="PROSITE" id="PS50090"/>
    </source>
</evidence>
<dbReference type="AlphaFoldDB" id="A0A2R5GEI0"/>
<dbReference type="GO" id="GO:0019185">
    <property type="term" value="C:snRNA-activating protein complex"/>
    <property type="evidence" value="ECO:0007669"/>
    <property type="project" value="TreeGrafter"/>
</dbReference>
<dbReference type="PROSITE" id="PS50090">
    <property type="entry name" value="MYB_LIKE"/>
    <property type="match status" value="3"/>
</dbReference>
<evidence type="ECO:0000256" key="3">
    <source>
        <dbReference type="ARBA" id="ARBA00023125"/>
    </source>
</evidence>
<dbReference type="GO" id="GO:0001006">
    <property type="term" value="F:RNA polymerase III type 3 promoter sequence-specific DNA binding"/>
    <property type="evidence" value="ECO:0007669"/>
    <property type="project" value="TreeGrafter"/>
</dbReference>
<dbReference type="PANTHER" id="PTHR46621">
    <property type="entry name" value="SNRNA-ACTIVATING PROTEIN COMPLEX SUBUNIT 4"/>
    <property type="match status" value="1"/>
</dbReference>
<feature type="domain" description="HTH myb-type" evidence="9">
    <location>
        <begin position="413"/>
        <end position="465"/>
    </location>
</feature>
<evidence type="ECO:0000313" key="10">
    <source>
        <dbReference type="EMBL" id="GBG29332.1"/>
    </source>
</evidence>
<feature type="compositionally biased region" description="Acidic residues" evidence="6">
    <location>
        <begin position="110"/>
        <end position="122"/>
    </location>
</feature>
<evidence type="ECO:0000256" key="5">
    <source>
        <dbReference type="ARBA" id="ARBA00023242"/>
    </source>
</evidence>
<feature type="region of interest" description="Disordered" evidence="6">
    <location>
        <begin position="27"/>
        <end position="206"/>
    </location>
</feature>
<dbReference type="GO" id="GO:0042795">
    <property type="term" value="P:snRNA transcription by RNA polymerase II"/>
    <property type="evidence" value="ECO:0007669"/>
    <property type="project" value="TreeGrafter"/>
</dbReference>
<dbReference type="GO" id="GO:0042796">
    <property type="term" value="P:snRNA transcription by RNA polymerase III"/>
    <property type="evidence" value="ECO:0007669"/>
    <property type="project" value="TreeGrafter"/>
</dbReference>